<evidence type="ECO:0000313" key="2">
    <source>
        <dbReference type="Proteomes" id="UP000199310"/>
    </source>
</evidence>
<accession>A0A1I0R9G4</accession>
<gene>
    <name evidence="1" type="ORF">SAMN04488122_2486</name>
</gene>
<dbReference type="OrthoDB" id="784746at2"/>
<name>A0A1I0R9G4_9BACT</name>
<dbReference type="EMBL" id="FOJG01000001">
    <property type="protein sequence ID" value="SEW37236.1"/>
    <property type="molecule type" value="Genomic_DNA"/>
</dbReference>
<sequence>MNIPHDEVWKLLYPRVTDTLLKGYCNGLLNPEKDKFFAATYVTDFPAADDLDFLKSKFDGSYMIKGIPPENPGTGGWQLAAPGTGLQPASCKAYSVSFQGAYYEGEWCLISSLTFFETTDEALAKNSVFPSDPFNSSIYYPYQESSSSYRSVDMQEFAAAPYLAAIVKQGKKEKINWAFRHYLEIALLQPLAEKLRIHYPDKYNSMVGMYGTEHFSSIFPVHKRFVLLVTGAKGLAENDSTNRYLLYIQENGNIYEWEYFPPGLTSFNYGESVTDQLKTVTYWDRSSYLHSSCTLDDDHFWEQYVFRQENGVYKYLRELTFNGRSLSLKI</sequence>
<protein>
    <submittedName>
        <fullName evidence="1">Uncharacterized protein</fullName>
    </submittedName>
</protein>
<reference evidence="2" key="1">
    <citation type="submission" date="2016-10" db="EMBL/GenBank/DDBJ databases">
        <authorList>
            <person name="Varghese N."/>
            <person name="Submissions S."/>
        </authorList>
    </citation>
    <scope>NUCLEOTIDE SEQUENCE [LARGE SCALE GENOMIC DNA]</scope>
    <source>
        <strain evidence="2">DSM 3695</strain>
    </source>
</reference>
<dbReference type="Proteomes" id="UP000199310">
    <property type="component" value="Unassembled WGS sequence"/>
</dbReference>
<organism evidence="1 2">
    <name type="scientific">Chitinophaga arvensicola</name>
    <dbReference type="NCBI Taxonomy" id="29529"/>
    <lineage>
        <taxon>Bacteria</taxon>
        <taxon>Pseudomonadati</taxon>
        <taxon>Bacteroidota</taxon>
        <taxon>Chitinophagia</taxon>
        <taxon>Chitinophagales</taxon>
        <taxon>Chitinophagaceae</taxon>
        <taxon>Chitinophaga</taxon>
    </lineage>
</organism>
<dbReference type="RefSeq" id="WP_089895076.1">
    <property type="nucleotide sequence ID" value="NZ_FOJG01000001.1"/>
</dbReference>
<evidence type="ECO:0000313" key="1">
    <source>
        <dbReference type="EMBL" id="SEW37236.1"/>
    </source>
</evidence>
<dbReference type="AlphaFoldDB" id="A0A1I0R9G4"/>
<proteinExistence type="predicted"/>
<keyword evidence="2" id="KW-1185">Reference proteome</keyword>